<dbReference type="AlphaFoldDB" id="A0A6A5G299"/>
<name>A0A6A5G299_CAERE</name>
<dbReference type="RefSeq" id="XP_053579869.1">
    <property type="nucleotide sequence ID" value="XM_053736303.1"/>
</dbReference>
<dbReference type="EMBL" id="WUAV01000006">
    <property type="protein sequence ID" value="KAF1748891.1"/>
    <property type="molecule type" value="Genomic_DNA"/>
</dbReference>
<sequence>MVSQGATNSQKTQQVVLTINARDSDERQEFELPAAPHENQTGVRHQRQNPVLPAEPRARPANNRPADVPNANQAIRRGQPLVETPILRADPPGLRAPPSVPPYVPAGTTNQAKASAAKNRASTNYMRRPPPRPLTEDPGSQPCPSSQIAPATSESASSSTQAASSSTINIDNMFNPETYASMGPWSNERERRNEVHQRTNFASVSAEITIHILLDLLV</sequence>
<gene>
    <name evidence="2" type="ORF">GCK72_025358</name>
</gene>
<feature type="region of interest" description="Disordered" evidence="1">
    <location>
        <begin position="20"/>
        <end position="191"/>
    </location>
</feature>
<organism evidence="2 3">
    <name type="scientific">Caenorhabditis remanei</name>
    <name type="common">Caenorhabditis vulgaris</name>
    <dbReference type="NCBI Taxonomy" id="31234"/>
    <lineage>
        <taxon>Eukaryota</taxon>
        <taxon>Metazoa</taxon>
        <taxon>Ecdysozoa</taxon>
        <taxon>Nematoda</taxon>
        <taxon>Chromadorea</taxon>
        <taxon>Rhabditida</taxon>
        <taxon>Rhabditina</taxon>
        <taxon>Rhabditomorpha</taxon>
        <taxon>Rhabditoidea</taxon>
        <taxon>Rhabditidae</taxon>
        <taxon>Peloderinae</taxon>
        <taxon>Caenorhabditis</taxon>
    </lineage>
</organism>
<dbReference type="CTD" id="78777909"/>
<comment type="caution">
    <text evidence="2">The sequence shown here is derived from an EMBL/GenBank/DDBJ whole genome shotgun (WGS) entry which is preliminary data.</text>
</comment>
<accession>A0A6A5G299</accession>
<reference evidence="2 3" key="1">
    <citation type="submission" date="2019-12" db="EMBL/GenBank/DDBJ databases">
        <title>Chromosome-level assembly of the Caenorhabditis remanei genome.</title>
        <authorList>
            <person name="Teterina A.A."/>
            <person name="Willis J.H."/>
            <person name="Phillips P.C."/>
        </authorList>
    </citation>
    <scope>NUCLEOTIDE SEQUENCE [LARGE SCALE GENOMIC DNA]</scope>
    <source>
        <strain evidence="2 3">PX506</strain>
        <tissue evidence="2">Whole organism</tissue>
    </source>
</reference>
<feature type="compositionally biased region" description="Pro residues" evidence="1">
    <location>
        <begin position="94"/>
        <end position="104"/>
    </location>
</feature>
<evidence type="ECO:0000313" key="2">
    <source>
        <dbReference type="EMBL" id="KAF1748891.1"/>
    </source>
</evidence>
<dbReference type="KEGG" id="crq:GCK72_025358"/>
<dbReference type="Proteomes" id="UP000483820">
    <property type="component" value="Chromosome X"/>
</dbReference>
<evidence type="ECO:0000313" key="3">
    <source>
        <dbReference type="Proteomes" id="UP000483820"/>
    </source>
</evidence>
<dbReference type="GeneID" id="78777909"/>
<feature type="compositionally biased region" description="Low complexity" evidence="1">
    <location>
        <begin position="149"/>
        <end position="167"/>
    </location>
</feature>
<evidence type="ECO:0000256" key="1">
    <source>
        <dbReference type="SAM" id="MobiDB-lite"/>
    </source>
</evidence>
<protein>
    <submittedName>
        <fullName evidence="2">Uncharacterized protein</fullName>
    </submittedName>
</protein>
<proteinExistence type="predicted"/>